<dbReference type="Gene3D" id="3.30.9.10">
    <property type="entry name" value="D-Amino Acid Oxidase, subunit A, domain 2"/>
    <property type="match status" value="1"/>
</dbReference>
<accession>A0A9P4XDV8</accession>
<keyword evidence="6" id="KW-0732">Signal</keyword>
<dbReference type="InterPro" id="IPR045170">
    <property type="entry name" value="MTOX"/>
</dbReference>
<dbReference type="AlphaFoldDB" id="A0A9P4XDV8"/>
<sequence length="799" mass="87990">MKASTLTSLSLSLLSTASSTAASYSRPPLVVDVAPDHVRPYILPRYKGHAIKLTTSGQIIRFSITTNSSDGAFAVVQHTSKWTGWTSARPHTHREAHEHFYCSKGRVELWTKKNVTGAIDEARVLTLGDFGTAPPGTIHTFQHTDPDSQLTHIYNPAGFEKLYNVFSIGDFDSPHGSPYQLIGDDQQPFGDVTPEQEAQLNSLDLYVAKADVYVPRRDFVNGTAGNPSINWHNSNVWNNGNNSLSTDPTDPYYIAKDYGPKYLNNENGYKVIQTLLTAEQTPYKNFTISTLTLSPRLKGDKTNVAKLPNHFAIQMDEGQLALTIQGYKTEYLLPGDVAFIPKGTRFEYYATVPFTKFLFLNGGAKGLDYELLAKAHLPPSKDSPIIIVGAGVFGLSTSIHLAQRGYTNITVFDSKPYDEILYSYFDSCDSASSDINKIIRSAYGSQTEYQDLSTEALSAWAAWNAELKTINDNNHDGDGINGITPNSSLFMPNGYLNCSDSTTLPDFEIATIENMEKAGHHGSQLINNKQADIQLASEKGLEYALQPFSKNVLGVLDTTGGHTLADKACIFALYKAKKLGVRFVLDPELGKFTSFIYDSASNSATKTITGITTADGKHHAASLVVICCGGWTPSLLPSLDSLCESTAGSVFMLRIPESSPLRQRFHHSRFPSWSFNMREHGADGGLYGFPVDENGILKIGYRGTKYTNPQQQSDGQERSVPVTKWSGNLGETTTPVVNQVPEQAHKVVTRFLDEYLPELSNAGIHISESRLCWYTDSFDNHYVIDHVPGYKGLVIGWLM</sequence>
<comment type="similarity">
    <text evidence="2">Belongs to the MSOX/MTOX family.</text>
</comment>
<organism evidence="8 9">
    <name type="scientific">Trichoderma lentiforme</name>
    <dbReference type="NCBI Taxonomy" id="1567552"/>
    <lineage>
        <taxon>Eukaryota</taxon>
        <taxon>Fungi</taxon>
        <taxon>Dikarya</taxon>
        <taxon>Ascomycota</taxon>
        <taxon>Pezizomycotina</taxon>
        <taxon>Sordariomycetes</taxon>
        <taxon>Hypocreomycetidae</taxon>
        <taxon>Hypocreales</taxon>
        <taxon>Hypocreaceae</taxon>
        <taxon>Trichoderma</taxon>
    </lineage>
</organism>
<evidence type="ECO:0000256" key="3">
    <source>
        <dbReference type="ARBA" id="ARBA00022630"/>
    </source>
</evidence>
<evidence type="ECO:0000256" key="2">
    <source>
        <dbReference type="ARBA" id="ARBA00010989"/>
    </source>
</evidence>
<keyword evidence="5" id="KW-0560">Oxidoreductase</keyword>
<dbReference type="InterPro" id="IPR036188">
    <property type="entry name" value="FAD/NAD-bd_sf"/>
</dbReference>
<evidence type="ECO:0000256" key="1">
    <source>
        <dbReference type="ARBA" id="ARBA00001974"/>
    </source>
</evidence>
<dbReference type="PANTHER" id="PTHR10961:SF15">
    <property type="entry name" value="FAD DEPENDENT OXIDOREDUCTASE DOMAIN-CONTAINING PROTEIN"/>
    <property type="match status" value="1"/>
</dbReference>
<evidence type="ECO:0000259" key="7">
    <source>
        <dbReference type="Pfam" id="PF01266"/>
    </source>
</evidence>
<feature type="domain" description="FAD dependent oxidoreductase" evidence="7">
    <location>
        <begin position="385"/>
        <end position="795"/>
    </location>
</feature>
<dbReference type="Pfam" id="PF01266">
    <property type="entry name" value="DAO"/>
    <property type="match status" value="1"/>
</dbReference>
<dbReference type="InterPro" id="IPR014710">
    <property type="entry name" value="RmlC-like_jellyroll"/>
</dbReference>
<evidence type="ECO:0000313" key="8">
    <source>
        <dbReference type="EMBL" id="KAF3069464.1"/>
    </source>
</evidence>
<dbReference type="GO" id="GO:0008115">
    <property type="term" value="F:sarcosine oxidase activity"/>
    <property type="evidence" value="ECO:0007669"/>
    <property type="project" value="TreeGrafter"/>
</dbReference>
<dbReference type="InterPro" id="IPR006076">
    <property type="entry name" value="FAD-dep_OxRdtase"/>
</dbReference>
<feature type="chain" id="PRO_5040455422" description="FAD dependent oxidoreductase domain-containing protein" evidence="6">
    <location>
        <begin position="23"/>
        <end position="799"/>
    </location>
</feature>
<dbReference type="GO" id="GO:0050660">
    <property type="term" value="F:flavin adenine dinucleotide binding"/>
    <property type="evidence" value="ECO:0007669"/>
    <property type="project" value="InterPro"/>
</dbReference>
<name>A0A9P4XDV8_9HYPO</name>
<reference evidence="8 9" key="1">
    <citation type="submission" date="2018-06" db="EMBL/GenBank/DDBJ databases">
        <title>Genome analysis of cellulolytic fungus Trichoderma lentiforme CFAM-422.</title>
        <authorList>
            <person name="Steindorff A.S."/>
            <person name="Formighieri E.F."/>
            <person name="Midorikawa G.E.O."/>
            <person name="Tamietti M.S."/>
            <person name="Ramos E.Z."/>
            <person name="Silva A.S."/>
            <person name="Bon E.P.S."/>
            <person name="Mendes T.D."/>
            <person name="Damaso M.C.T."/>
            <person name="Favaro L.C.L."/>
        </authorList>
    </citation>
    <scope>NUCLEOTIDE SEQUENCE [LARGE SCALE GENOMIC DNA]</scope>
    <source>
        <strain evidence="8 9">CFAM-422</strain>
    </source>
</reference>
<evidence type="ECO:0000256" key="5">
    <source>
        <dbReference type="ARBA" id="ARBA00023002"/>
    </source>
</evidence>
<dbReference type="Gene3D" id="3.50.50.60">
    <property type="entry name" value="FAD/NAD(P)-binding domain"/>
    <property type="match status" value="1"/>
</dbReference>
<gene>
    <name evidence="8" type="ORF">CFAM422_007349</name>
</gene>
<keyword evidence="9" id="KW-1185">Reference proteome</keyword>
<feature type="signal peptide" evidence="6">
    <location>
        <begin position="1"/>
        <end position="22"/>
    </location>
</feature>
<proteinExistence type="inferred from homology"/>
<comment type="cofactor">
    <cofactor evidence="1">
        <name>FAD</name>
        <dbReference type="ChEBI" id="CHEBI:57692"/>
    </cofactor>
</comment>
<keyword evidence="3" id="KW-0285">Flavoprotein</keyword>
<dbReference type="Gene3D" id="2.60.120.10">
    <property type="entry name" value="Jelly Rolls"/>
    <property type="match status" value="2"/>
</dbReference>
<dbReference type="InterPro" id="IPR011051">
    <property type="entry name" value="RmlC_Cupin_sf"/>
</dbReference>
<dbReference type="EMBL" id="QLNT01000012">
    <property type="protein sequence ID" value="KAF3069464.1"/>
    <property type="molecule type" value="Genomic_DNA"/>
</dbReference>
<dbReference type="CDD" id="cd02215">
    <property type="entry name" value="cupin_QDO_N_C"/>
    <property type="match status" value="1"/>
</dbReference>
<comment type="caution">
    <text evidence="8">The sequence shown here is derived from an EMBL/GenBank/DDBJ whole genome shotgun (WGS) entry which is preliminary data.</text>
</comment>
<evidence type="ECO:0000256" key="4">
    <source>
        <dbReference type="ARBA" id="ARBA00022827"/>
    </source>
</evidence>
<dbReference type="PANTHER" id="PTHR10961">
    <property type="entry name" value="PEROXISOMAL SARCOSINE OXIDASE"/>
    <property type="match status" value="1"/>
</dbReference>
<keyword evidence="4" id="KW-0274">FAD</keyword>
<dbReference type="CDD" id="cd20281">
    <property type="entry name" value="cupin_QDO_C"/>
    <property type="match status" value="1"/>
</dbReference>
<evidence type="ECO:0000313" key="9">
    <source>
        <dbReference type="Proteomes" id="UP000801864"/>
    </source>
</evidence>
<protein>
    <recommendedName>
        <fullName evidence="7">FAD dependent oxidoreductase domain-containing protein</fullName>
    </recommendedName>
</protein>
<dbReference type="SUPFAM" id="SSF51905">
    <property type="entry name" value="FAD/NAD(P)-binding domain"/>
    <property type="match status" value="1"/>
</dbReference>
<evidence type="ECO:0000256" key="6">
    <source>
        <dbReference type="SAM" id="SignalP"/>
    </source>
</evidence>
<dbReference type="Proteomes" id="UP000801864">
    <property type="component" value="Unassembled WGS sequence"/>
</dbReference>
<dbReference type="SUPFAM" id="SSF51182">
    <property type="entry name" value="RmlC-like cupins"/>
    <property type="match status" value="1"/>
</dbReference>